<gene>
    <name evidence="2" type="ORF">BRO54_3205</name>
</gene>
<reference evidence="2 3" key="1">
    <citation type="submission" date="2016-11" db="EMBL/GenBank/DDBJ databases">
        <authorList>
            <person name="Kadnikov V."/>
            <person name="Nazina T."/>
        </authorList>
    </citation>
    <scope>NUCLEOTIDE SEQUENCE [LARGE SCALE GENOMIC DNA]</scope>
    <source>
        <strain evidence="2 3">1017</strain>
    </source>
</reference>
<name>A0A1Q5SPD0_9BACL</name>
<feature type="transmembrane region" description="Helical" evidence="1">
    <location>
        <begin position="6"/>
        <end position="24"/>
    </location>
</feature>
<sequence>MVEYGKLAAFSLIYTIPPIILYMISQRFMSEGFNFGGATKG</sequence>
<evidence type="ECO:0000256" key="1">
    <source>
        <dbReference type="SAM" id="Phobius"/>
    </source>
</evidence>
<organism evidence="2 3">
    <name type="scientific">Geobacillus proteiniphilus</name>
    <dbReference type="NCBI Taxonomy" id="860353"/>
    <lineage>
        <taxon>Bacteria</taxon>
        <taxon>Bacillati</taxon>
        <taxon>Bacillota</taxon>
        <taxon>Bacilli</taxon>
        <taxon>Bacillales</taxon>
        <taxon>Anoxybacillaceae</taxon>
        <taxon>Geobacillus</taxon>
    </lineage>
</organism>
<dbReference type="AlphaFoldDB" id="A0A1Q5SPD0"/>
<evidence type="ECO:0000313" key="2">
    <source>
        <dbReference type="EMBL" id="OKO89851.1"/>
    </source>
</evidence>
<dbReference type="EMBL" id="MQMG01000052">
    <property type="protein sequence ID" value="OKO89851.1"/>
    <property type="molecule type" value="Genomic_DNA"/>
</dbReference>
<proteinExistence type="predicted"/>
<accession>A0A1Q5SPD0</accession>
<comment type="caution">
    <text evidence="2">The sequence shown here is derived from an EMBL/GenBank/DDBJ whole genome shotgun (WGS) entry which is preliminary data.</text>
</comment>
<reference evidence="3" key="2">
    <citation type="submission" date="2017-01" db="EMBL/GenBank/DDBJ databases">
        <title>Genome sequencing and annotation of Geobacillus sp. 1017, a Hydrocarbon-Oxidizing Thermophilic Bacterium Isolated from a Heavy Oil Reservoir (China).</title>
        <authorList>
            <person name="Kadnikov V.V."/>
            <person name="Mardanov A.V."/>
            <person name="Poltaraus A.B."/>
            <person name="Sokolova D.S."/>
            <person name="Semenova E.M."/>
            <person name="Ravin N.V."/>
            <person name="Tourova T.P."/>
            <person name="Nazina T.N."/>
        </authorList>
    </citation>
    <scope>NUCLEOTIDE SEQUENCE [LARGE SCALE GENOMIC DNA]</scope>
    <source>
        <strain evidence="3">1017</strain>
    </source>
</reference>
<dbReference type="Proteomes" id="UP000186030">
    <property type="component" value="Unassembled WGS sequence"/>
</dbReference>
<protein>
    <submittedName>
        <fullName evidence="2">Putative integral membrane transport protein</fullName>
    </submittedName>
</protein>
<keyword evidence="1" id="KW-0812">Transmembrane</keyword>
<keyword evidence="1" id="KW-0472">Membrane</keyword>
<evidence type="ECO:0000313" key="3">
    <source>
        <dbReference type="Proteomes" id="UP000186030"/>
    </source>
</evidence>
<keyword evidence="1" id="KW-1133">Transmembrane helix</keyword>